<evidence type="ECO:0000256" key="8">
    <source>
        <dbReference type="SAM" id="Phobius"/>
    </source>
</evidence>
<dbReference type="Gene3D" id="1.20.1250.20">
    <property type="entry name" value="MFS general substrate transporter like domains"/>
    <property type="match status" value="1"/>
</dbReference>
<feature type="transmembrane region" description="Helical" evidence="8">
    <location>
        <begin position="409"/>
        <end position="427"/>
    </location>
</feature>
<feature type="transmembrane region" description="Helical" evidence="8">
    <location>
        <begin position="177"/>
        <end position="196"/>
    </location>
</feature>
<dbReference type="InterPro" id="IPR036259">
    <property type="entry name" value="MFS_trans_sf"/>
</dbReference>
<keyword evidence="6 8" id="KW-1133">Transmembrane helix</keyword>
<dbReference type="Proteomes" id="UP000288943">
    <property type="component" value="Chromosome"/>
</dbReference>
<keyword evidence="5 8" id="KW-0812">Transmembrane</keyword>
<dbReference type="AlphaFoldDB" id="A0A410WYN0"/>
<evidence type="ECO:0000256" key="2">
    <source>
        <dbReference type="ARBA" id="ARBA00008537"/>
    </source>
</evidence>
<feature type="transmembrane region" description="Helical" evidence="8">
    <location>
        <begin position="58"/>
        <end position="77"/>
    </location>
</feature>
<comment type="similarity">
    <text evidence="2">Belongs to the major facilitator superfamily. EmrB family.</text>
</comment>
<evidence type="ECO:0000256" key="3">
    <source>
        <dbReference type="ARBA" id="ARBA00022448"/>
    </source>
</evidence>
<sequence>MKKTNLTNTEEQQTQKPVKLVPIIIAIFMGSFLSLLNSNTINIALPVLQKEFASDLSVVQWTLTGFMLALGTFAPTAGYFGERFSYKRLYMFALLGMTVASVLCALSWNAPMLIAFRIIQGAFCGIIVPASMTMIFQTIPRHQQSAAMSIWIAASIVAPAIGPSFAGWLIQHGSWKWLFWTNVPLGLLAIVFAFFFIPYYRLKVPKGFDLWGLLTVTAASSLLLITLSQGSGWGWGSASTLICLGSGLLALALFLWREMSIESPLLQLKVFLNRRFTSTLLLLCIVMINFFSGMLLVPVFLQNVQGHSPLDTGIILLPSTLAMAVMSLVVGKLYKVVGPKPLLLVGVLLLIVGNLPLAWLQIDSSSAYTLLWMTIRSIGLALVLMPATTAGMEEISHEYIGHASSIQNWLRNVFVSFGVALFTTLLSSRSADHAAKLTNEDAGPQLAHLSTTMGINDLNILSTLIVVLALPFVFAIPSKRKKERAVDGALSDPVR</sequence>
<accession>A0A410WYN0</accession>
<feature type="transmembrane region" description="Helical" evidence="8">
    <location>
        <begin position="342"/>
        <end position="362"/>
    </location>
</feature>
<dbReference type="Gene3D" id="1.20.1720.10">
    <property type="entry name" value="Multidrug resistance protein D"/>
    <property type="match status" value="1"/>
</dbReference>
<evidence type="ECO:0000256" key="4">
    <source>
        <dbReference type="ARBA" id="ARBA00022475"/>
    </source>
</evidence>
<dbReference type="InterPro" id="IPR020846">
    <property type="entry name" value="MFS_dom"/>
</dbReference>
<dbReference type="GO" id="GO:0022857">
    <property type="term" value="F:transmembrane transporter activity"/>
    <property type="evidence" value="ECO:0007669"/>
    <property type="project" value="InterPro"/>
</dbReference>
<protein>
    <submittedName>
        <fullName evidence="10">MFS transporter</fullName>
    </submittedName>
</protein>
<dbReference type="SUPFAM" id="SSF103473">
    <property type="entry name" value="MFS general substrate transporter"/>
    <property type="match status" value="1"/>
</dbReference>
<evidence type="ECO:0000313" key="10">
    <source>
        <dbReference type="EMBL" id="QAV19312.1"/>
    </source>
</evidence>
<dbReference type="EMBL" id="CP026520">
    <property type="protein sequence ID" value="QAV19312.1"/>
    <property type="molecule type" value="Genomic_DNA"/>
</dbReference>
<dbReference type="PANTHER" id="PTHR42718">
    <property type="entry name" value="MAJOR FACILITATOR SUPERFAMILY MULTIDRUG TRANSPORTER MFSC"/>
    <property type="match status" value="1"/>
</dbReference>
<feature type="domain" description="Major facilitator superfamily (MFS) profile" evidence="9">
    <location>
        <begin position="23"/>
        <end position="480"/>
    </location>
</feature>
<dbReference type="GO" id="GO:0005886">
    <property type="term" value="C:plasma membrane"/>
    <property type="evidence" value="ECO:0007669"/>
    <property type="project" value="UniProtKB-SubCell"/>
</dbReference>
<proteinExistence type="inferred from homology"/>
<keyword evidence="4" id="KW-1003">Cell membrane</keyword>
<comment type="subcellular location">
    <subcellularLocation>
        <location evidence="1">Cell membrane</location>
        <topology evidence="1">Multi-pass membrane protein</topology>
    </subcellularLocation>
</comment>
<organism evidence="10 11">
    <name type="scientific">Paenibacillus chitinolyticus</name>
    <dbReference type="NCBI Taxonomy" id="79263"/>
    <lineage>
        <taxon>Bacteria</taxon>
        <taxon>Bacillati</taxon>
        <taxon>Bacillota</taxon>
        <taxon>Bacilli</taxon>
        <taxon>Bacillales</taxon>
        <taxon>Paenibacillaceae</taxon>
        <taxon>Paenibacillus</taxon>
    </lineage>
</organism>
<evidence type="ECO:0000259" key="9">
    <source>
        <dbReference type="PROSITE" id="PS50850"/>
    </source>
</evidence>
<feature type="transmembrane region" description="Helical" evidence="8">
    <location>
        <begin position="233"/>
        <end position="256"/>
    </location>
</feature>
<feature type="transmembrane region" description="Helical" evidence="8">
    <location>
        <begin position="208"/>
        <end position="227"/>
    </location>
</feature>
<feature type="transmembrane region" description="Helical" evidence="8">
    <location>
        <begin position="148"/>
        <end position="171"/>
    </location>
</feature>
<reference evidence="10 11" key="1">
    <citation type="submission" date="2018-01" db="EMBL/GenBank/DDBJ databases">
        <title>The whole genome sequencing and assembly of Paenibacillus chitinolyticus KCCM 41400 strain.</title>
        <authorList>
            <person name="Kim J.-Y."/>
            <person name="Park M.-K."/>
            <person name="Lee Y.-J."/>
            <person name="Yi H."/>
            <person name="Bahn Y.-S."/>
            <person name="Kim J.F."/>
            <person name="Lee D.-W."/>
        </authorList>
    </citation>
    <scope>NUCLEOTIDE SEQUENCE [LARGE SCALE GENOMIC DNA]</scope>
    <source>
        <strain evidence="10 11">KCCM 41400</strain>
    </source>
</reference>
<feature type="transmembrane region" description="Helical" evidence="8">
    <location>
        <begin position="276"/>
        <end position="301"/>
    </location>
</feature>
<evidence type="ECO:0000256" key="7">
    <source>
        <dbReference type="ARBA" id="ARBA00023136"/>
    </source>
</evidence>
<feature type="transmembrane region" description="Helical" evidence="8">
    <location>
        <begin position="313"/>
        <end position="330"/>
    </location>
</feature>
<evidence type="ECO:0000256" key="1">
    <source>
        <dbReference type="ARBA" id="ARBA00004651"/>
    </source>
</evidence>
<dbReference type="CDD" id="cd17503">
    <property type="entry name" value="MFS_LmrB_MDR_like"/>
    <property type="match status" value="1"/>
</dbReference>
<feature type="transmembrane region" description="Helical" evidence="8">
    <location>
        <begin position="458"/>
        <end position="476"/>
    </location>
</feature>
<feature type="transmembrane region" description="Helical" evidence="8">
    <location>
        <begin position="89"/>
        <end position="108"/>
    </location>
</feature>
<feature type="transmembrane region" description="Helical" evidence="8">
    <location>
        <begin position="368"/>
        <end position="388"/>
    </location>
</feature>
<dbReference type="Pfam" id="PF07690">
    <property type="entry name" value="MFS_1"/>
    <property type="match status" value="1"/>
</dbReference>
<evidence type="ECO:0000256" key="6">
    <source>
        <dbReference type="ARBA" id="ARBA00022989"/>
    </source>
</evidence>
<keyword evidence="3" id="KW-0813">Transport</keyword>
<gene>
    <name evidence="10" type="ORF">PC41400_17200</name>
</gene>
<dbReference type="PANTHER" id="PTHR42718:SF9">
    <property type="entry name" value="MAJOR FACILITATOR SUPERFAMILY MULTIDRUG TRANSPORTER MFSC"/>
    <property type="match status" value="1"/>
</dbReference>
<feature type="transmembrane region" description="Helical" evidence="8">
    <location>
        <begin position="114"/>
        <end position="136"/>
    </location>
</feature>
<dbReference type="NCBIfam" id="TIGR00711">
    <property type="entry name" value="efflux_EmrB"/>
    <property type="match status" value="1"/>
</dbReference>
<keyword evidence="7 8" id="KW-0472">Membrane</keyword>
<name>A0A410WYN0_9BACL</name>
<dbReference type="PROSITE" id="PS50850">
    <property type="entry name" value="MFS"/>
    <property type="match status" value="1"/>
</dbReference>
<evidence type="ECO:0000313" key="11">
    <source>
        <dbReference type="Proteomes" id="UP000288943"/>
    </source>
</evidence>
<dbReference type="InterPro" id="IPR011701">
    <property type="entry name" value="MFS"/>
</dbReference>
<dbReference type="RefSeq" id="WP_042226339.1">
    <property type="nucleotide sequence ID" value="NZ_JAMDMJ010000013.1"/>
</dbReference>
<feature type="transmembrane region" description="Helical" evidence="8">
    <location>
        <begin position="20"/>
        <end position="38"/>
    </location>
</feature>
<dbReference type="OrthoDB" id="9816041at2"/>
<evidence type="ECO:0000256" key="5">
    <source>
        <dbReference type="ARBA" id="ARBA00022692"/>
    </source>
</evidence>
<dbReference type="InterPro" id="IPR004638">
    <property type="entry name" value="EmrB-like"/>
</dbReference>
<dbReference type="KEGG" id="pchi:PC41400_17200"/>